<dbReference type="InterPro" id="IPR015955">
    <property type="entry name" value="Lactate_DH/Glyco_Ohase_4_C"/>
</dbReference>
<keyword evidence="5" id="KW-0520">NAD</keyword>
<evidence type="ECO:0000259" key="7">
    <source>
        <dbReference type="Pfam" id="PF00056"/>
    </source>
</evidence>
<dbReference type="Gene3D" id="3.90.110.10">
    <property type="entry name" value="Lactate dehydrogenase/glycoside hydrolase, family 4, C-terminal"/>
    <property type="match status" value="1"/>
</dbReference>
<evidence type="ECO:0000256" key="1">
    <source>
        <dbReference type="ARBA" id="ARBA00012995"/>
    </source>
</evidence>
<dbReference type="Proteomes" id="UP000694924">
    <property type="component" value="Unplaced"/>
</dbReference>
<dbReference type="EC" id="1.1.1.37" evidence="1"/>
<evidence type="ECO:0000256" key="2">
    <source>
        <dbReference type="ARBA" id="ARBA00016075"/>
    </source>
</evidence>
<keyword evidence="3" id="KW-0816">Tricarboxylic acid cycle</keyword>
<evidence type="ECO:0000256" key="6">
    <source>
        <dbReference type="SAM" id="Phobius"/>
    </source>
</evidence>
<dbReference type="Pfam" id="PF00056">
    <property type="entry name" value="Ldh_1_N"/>
    <property type="match status" value="1"/>
</dbReference>
<dbReference type="InterPro" id="IPR001236">
    <property type="entry name" value="Lactate/malate_DH_N"/>
</dbReference>
<dbReference type="GeneID" id="107069238"/>
<dbReference type="InterPro" id="IPR036291">
    <property type="entry name" value="NAD(P)-bd_dom_sf"/>
</dbReference>
<keyword evidence="4" id="KW-0560">Oxidoreductase</keyword>
<dbReference type="PANTHER" id="PTHR11540">
    <property type="entry name" value="MALATE AND LACTATE DEHYDROGENASE"/>
    <property type="match status" value="1"/>
</dbReference>
<evidence type="ECO:0000256" key="3">
    <source>
        <dbReference type="ARBA" id="ARBA00022532"/>
    </source>
</evidence>
<organism evidence="8 9">
    <name type="scientific">Polistes dominula</name>
    <name type="common">European paper wasp</name>
    <name type="synonym">Vespa dominula</name>
    <dbReference type="NCBI Taxonomy" id="743375"/>
    <lineage>
        <taxon>Eukaryota</taxon>
        <taxon>Metazoa</taxon>
        <taxon>Ecdysozoa</taxon>
        <taxon>Arthropoda</taxon>
        <taxon>Hexapoda</taxon>
        <taxon>Insecta</taxon>
        <taxon>Pterygota</taxon>
        <taxon>Neoptera</taxon>
        <taxon>Endopterygota</taxon>
        <taxon>Hymenoptera</taxon>
        <taxon>Apocrita</taxon>
        <taxon>Aculeata</taxon>
        <taxon>Vespoidea</taxon>
        <taxon>Vespidae</taxon>
        <taxon>Polistinae</taxon>
        <taxon>Polistini</taxon>
        <taxon>Polistes</taxon>
    </lineage>
</organism>
<reference evidence="9" key="1">
    <citation type="submission" date="2025-08" db="UniProtKB">
        <authorList>
            <consortium name="RefSeq"/>
        </authorList>
    </citation>
    <scope>IDENTIFICATION</scope>
    <source>
        <tissue evidence="9">Whole body</tissue>
    </source>
</reference>
<keyword evidence="6" id="KW-0472">Membrane</keyword>
<evidence type="ECO:0000256" key="4">
    <source>
        <dbReference type="ARBA" id="ARBA00023002"/>
    </source>
</evidence>
<keyword evidence="8" id="KW-1185">Reference proteome</keyword>
<evidence type="ECO:0000313" key="9">
    <source>
        <dbReference type="RefSeq" id="XP_015181849.1"/>
    </source>
</evidence>
<gene>
    <name evidence="9" type="primary">LOC107069238</name>
</gene>
<sequence>MRPSQFNEYNFFDNRMIDVNVCIIGGGLSSIYTAVFLKQSRFIKDIHLVDLSGKLAGTVFDANHIDTTIRIKYFTKKLIRKALVKTNIVALMDESDFNIDKDPYIQLNRCSKYIHQMVEHIIAICPTALVAIFTKPVTATMSMVSEIYKHAGKWDPNRLIGSVSTEVMRIETITGNILDLNPASITVPIAGGADLNTIVPLLSCTKPVNEFTSVQGQSDTLIELFQATKQDQINFKVKKLALLNGSAAAKLILTLVGGLNNLDNVYACAFVRSNVLPVCRFFTSQLQFGIGGIKKNFGLPKVSSLEVNMIERAIPIINEYIRMGMKASNCK</sequence>
<name>A0ABM1INR2_POLDO</name>
<keyword evidence="6" id="KW-1133">Transmembrane helix</keyword>
<dbReference type="RefSeq" id="XP_015181849.1">
    <property type="nucleotide sequence ID" value="XM_015326363.1"/>
</dbReference>
<keyword evidence="6" id="KW-0812">Transmembrane</keyword>
<dbReference type="Gene3D" id="3.40.50.720">
    <property type="entry name" value="NAD(P)-binding Rossmann-like Domain"/>
    <property type="match status" value="1"/>
</dbReference>
<accession>A0ABM1INR2</accession>
<feature type="domain" description="Lactate/malate dehydrogenase N-terminal" evidence="7">
    <location>
        <begin position="20"/>
        <end position="161"/>
    </location>
</feature>
<protein>
    <recommendedName>
        <fullName evidence="2">Malate dehydrogenase, mitochondrial</fullName>
        <ecNumber evidence="1">1.1.1.37</ecNumber>
    </recommendedName>
</protein>
<proteinExistence type="predicted"/>
<feature type="transmembrane region" description="Helical" evidence="6">
    <location>
        <begin position="16"/>
        <end position="37"/>
    </location>
</feature>
<dbReference type="SUPFAM" id="SSF56327">
    <property type="entry name" value="LDH C-terminal domain-like"/>
    <property type="match status" value="1"/>
</dbReference>
<evidence type="ECO:0000256" key="5">
    <source>
        <dbReference type="ARBA" id="ARBA00023027"/>
    </source>
</evidence>
<dbReference type="PANTHER" id="PTHR11540:SF16">
    <property type="entry name" value="MALATE DEHYDROGENASE, MITOCHONDRIAL"/>
    <property type="match status" value="1"/>
</dbReference>
<evidence type="ECO:0000313" key="8">
    <source>
        <dbReference type="Proteomes" id="UP000694924"/>
    </source>
</evidence>
<dbReference type="SUPFAM" id="SSF51735">
    <property type="entry name" value="NAD(P)-binding Rossmann-fold domains"/>
    <property type="match status" value="1"/>
</dbReference>